<evidence type="ECO:0000259" key="8">
    <source>
        <dbReference type="PROSITE" id="PS51007"/>
    </source>
</evidence>
<keyword evidence="10" id="KW-1185">Reference proteome</keyword>
<comment type="caution">
    <text evidence="9">The sequence shown here is derived from an EMBL/GenBank/DDBJ whole genome shotgun (WGS) entry which is preliminary data.</text>
</comment>
<dbReference type="PANTHER" id="PTHR40942:SF4">
    <property type="entry name" value="CYTOCHROME C5"/>
    <property type="match status" value="1"/>
</dbReference>
<dbReference type="GO" id="GO:0009055">
    <property type="term" value="F:electron transfer activity"/>
    <property type="evidence" value="ECO:0007669"/>
    <property type="project" value="InterPro"/>
</dbReference>
<dbReference type="SUPFAM" id="SSF46626">
    <property type="entry name" value="Cytochrome c"/>
    <property type="match status" value="1"/>
</dbReference>
<dbReference type="InterPro" id="IPR036909">
    <property type="entry name" value="Cyt_c-like_dom_sf"/>
</dbReference>
<dbReference type="RefSeq" id="WP_095615718.1">
    <property type="nucleotide sequence ID" value="NZ_NSKD01000001.1"/>
</dbReference>
<dbReference type="Pfam" id="PF13442">
    <property type="entry name" value="Cytochrome_CBB3"/>
    <property type="match status" value="1"/>
</dbReference>
<dbReference type="EMBL" id="NSKD01000001">
    <property type="protein sequence ID" value="PAU81611.1"/>
    <property type="molecule type" value="Genomic_DNA"/>
</dbReference>
<evidence type="ECO:0000256" key="4">
    <source>
        <dbReference type="ARBA" id="ARBA00022982"/>
    </source>
</evidence>
<organism evidence="9 10">
    <name type="scientific">Halovibrio salipaludis</name>
    <dbReference type="NCBI Taxonomy" id="2032626"/>
    <lineage>
        <taxon>Bacteria</taxon>
        <taxon>Pseudomonadati</taxon>
        <taxon>Pseudomonadota</taxon>
        <taxon>Gammaproteobacteria</taxon>
        <taxon>Oceanospirillales</taxon>
        <taxon>Halomonadaceae</taxon>
        <taxon>Halovibrio</taxon>
    </lineage>
</organism>
<dbReference type="GO" id="GO:0020037">
    <property type="term" value="F:heme binding"/>
    <property type="evidence" value="ECO:0007669"/>
    <property type="project" value="InterPro"/>
</dbReference>
<keyword evidence="2 6" id="KW-0349">Heme</keyword>
<dbReference type="OrthoDB" id="9814708at2"/>
<dbReference type="Gene3D" id="1.10.760.10">
    <property type="entry name" value="Cytochrome c-like domain"/>
    <property type="match status" value="1"/>
</dbReference>
<evidence type="ECO:0000313" key="10">
    <source>
        <dbReference type="Proteomes" id="UP000218896"/>
    </source>
</evidence>
<keyword evidence="7" id="KW-0732">Signal</keyword>
<evidence type="ECO:0000256" key="1">
    <source>
        <dbReference type="ARBA" id="ARBA00022448"/>
    </source>
</evidence>
<dbReference type="GO" id="GO:0005506">
    <property type="term" value="F:iron ion binding"/>
    <property type="evidence" value="ECO:0007669"/>
    <property type="project" value="InterPro"/>
</dbReference>
<dbReference type="PANTHER" id="PTHR40942">
    <property type="match status" value="1"/>
</dbReference>
<dbReference type="PRINTS" id="PR00607">
    <property type="entry name" value="CYTCHROMECIE"/>
</dbReference>
<dbReference type="AlphaFoldDB" id="A0A2A2F7S6"/>
<keyword evidence="1" id="KW-0813">Transport</keyword>
<protein>
    <submittedName>
        <fullName evidence="9">Cytochrome C</fullName>
    </submittedName>
</protein>
<evidence type="ECO:0000256" key="3">
    <source>
        <dbReference type="ARBA" id="ARBA00022723"/>
    </source>
</evidence>
<keyword evidence="5 6" id="KW-0408">Iron</keyword>
<feature type="signal peptide" evidence="7">
    <location>
        <begin position="1"/>
        <end position="25"/>
    </location>
</feature>
<sequence>MKTIIKPIAFLGAVLAMGAASTGMAQERSGEEIYNNYCSTCHQIGAAGAPKLDATEEWQSRVDERGREGLYENSINGFKGMPPKGTCGDCSEAEMKVAVDYMLDEALK</sequence>
<keyword evidence="3 6" id="KW-0479">Metal-binding</keyword>
<dbReference type="PROSITE" id="PS51007">
    <property type="entry name" value="CYTC"/>
    <property type="match status" value="1"/>
</dbReference>
<keyword evidence="4" id="KW-0249">Electron transport</keyword>
<gene>
    <name evidence="9" type="ORF">CK501_00195</name>
</gene>
<dbReference type="Proteomes" id="UP000218896">
    <property type="component" value="Unassembled WGS sequence"/>
</dbReference>
<accession>A0A2A2F7S6</accession>
<feature type="chain" id="PRO_5012719680" evidence="7">
    <location>
        <begin position="26"/>
        <end position="108"/>
    </location>
</feature>
<feature type="domain" description="Cytochrome c" evidence="8">
    <location>
        <begin position="25"/>
        <end position="106"/>
    </location>
</feature>
<dbReference type="InterPro" id="IPR009056">
    <property type="entry name" value="Cyt_c-like_dom"/>
</dbReference>
<evidence type="ECO:0000256" key="6">
    <source>
        <dbReference type="PROSITE-ProRule" id="PRU00433"/>
    </source>
</evidence>
<evidence type="ECO:0000256" key="7">
    <source>
        <dbReference type="SAM" id="SignalP"/>
    </source>
</evidence>
<proteinExistence type="predicted"/>
<evidence type="ECO:0000256" key="5">
    <source>
        <dbReference type="ARBA" id="ARBA00023004"/>
    </source>
</evidence>
<dbReference type="InterPro" id="IPR002323">
    <property type="entry name" value="Cyt_CIE"/>
</dbReference>
<evidence type="ECO:0000256" key="2">
    <source>
        <dbReference type="ARBA" id="ARBA00022617"/>
    </source>
</evidence>
<evidence type="ECO:0000313" key="9">
    <source>
        <dbReference type="EMBL" id="PAU81611.1"/>
    </source>
</evidence>
<reference evidence="9 10" key="1">
    <citation type="submission" date="2017-08" db="EMBL/GenBank/DDBJ databases">
        <title>Halovibrio sewagensis sp. nov., isolated from wastewater of high salinity.</title>
        <authorList>
            <person name="Dong X."/>
            <person name="Zhang G."/>
        </authorList>
    </citation>
    <scope>NUCLEOTIDE SEQUENCE [LARGE SCALE GENOMIC DNA]</scope>
    <source>
        <strain evidence="9 10">YL5-2</strain>
    </source>
</reference>
<name>A0A2A2F7S6_9GAMM</name>